<gene>
    <name evidence="1" type="ORF">LCGC14_1687240</name>
</gene>
<evidence type="ECO:0008006" key="2">
    <source>
        <dbReference type="Google" id="ProtNLM"/>
    </source>
</evidence>
<evidence type="ECO:0000313" key="1">
    <source>
        <dbReference type="EMBL" id="KKM16297.1"/>
    </source>
</evidence>
<dbReference type="AlphaFoldDB" id="A0A0F9HM93"/>
<reference evidence="1" key="1">
    <citation type="journal article" date="2015" name="Nature">
        <title>Complex archaea that bridge the gap between prokaryotes and eukaryotes.</title>
        <authorList>
            <person name="Spang A."/>
            <person name="Saw J.H."/>
            <person name="Jorgensen S.L."/>
            <person name="Zaremba-Niedzwiedzka K."/>
            <person name="Martijn J."/>
            <person name="Lind A.E."/>
            <person name="van Eijk R."/>
            <person name="Schleper C."/>
            <person name="Guy L."/>
            <person name="Ettema T.J."/>
        </authorList>
    </citation>
    <scope>NUCLEOTIDE SEQUENCE</scope>
</reference>
<comment type="caution">
    <text evidence="1">The sequence shown here is derived from an EMBL/GenBank/DDBJ whole genome shotgun (WGS) entry which is preliminary data.</text>
</comment>
<name>A0A0F9HM93_9ZZZZ</name>
<accession>A0A0F9HM93</accession>
<proteinExistence type="predicted"/>
<dbReference type="Gene3D" id="2.40.160.20">
    <property type="match status" value="1"/>
</dbReference>
<dbReference type="EMBL" id="LAZR01014705">
    <property type="protein sequence ID" value="KKM16297.1"/>
    <property type="molecule type" value="Genomic_DNA"/>
</dbReference>
<sequence>MFLRYFIVCRRYWMVLVLLVVQLFAQVHADVLRDGESLMLQGGPYVLHWQKNDKDTKRNSWPTLLGVEWENADRWELGAAVFRNSFYQTSVYVYAGRRWFLPQVADGLYVKLTGGPLYGYRGEYEKKVPFNYNGLGLAVLPALGYQYGKANFQTVFLGTAAVIFTFGYEFD</sequence>
<organism evidence="1">
    <name type="scientific">marine sediment metagenome</name>
    <dbReference type="NCBI Taxonomy" id="412755"/>
    <lineage>
        <taxon>unclassified sequences</taxon>
        <taxon>metagenomes</taxon>
        <taxon>ecological metagenomes</taxon>
    </lineage>
</organism>
<protein>
    <recommendedName>
        <fullName evidence="2">Sn-glycerol-3-phosphate transporter</fullName>
    </recommendedName>
</protein>